<keyword evidence="7" id="KW-1185">Reference proteome</keyword>
<dbReference type="Pfam" id="PF10558">
    <property type="entry name" value="MTP18"/>
    <property type="match status" value="1"/>
</dbReference>
<dbReference type="AlphaFoldDB" id="A0A2P6TP21"/>
<dbReference type="Gene3D" id="3.50.4.10">
    <property type="entry name" value="Hepatocyte Growth Factor"/>
    <property type="match status" value="2"/>
</dbReference>
<gene>
    <name evidence="6" type="ORF">C2E21_5679</name>
</gene>
<feature type="domain" description="Apple" evidence="5">
    <location>
        <begin position="489"/>
        <end position="551"/>
    </location>
</feature>
<feature type="compositionally biased region" description="Low complexity" evidence="4">
    <location>
        <begin position="448"/>
        <end position="462"/>
    </location>
</feature>
<dbReference type="GO" id="GO:0005739">
    <property type="term" value="C:mitochondrion"/>
    <property type="evidence" value="ECO:0007669"/>
    <property type="project" value="TreeGrafter"/>
</dbReference>
<dbReference type="Pfam" id="PF14295">
    <property type="entry name" value="PAN_4"/>
    <property type="match status" value="2"/>
</dbReference>
<feature type="region of interest" description="Disordered" evidence="4">
    <location>
        <begin position="446"/>
        <end position="481"/>
    </location>
</feature>
<reference evidence="6 7" key="1">
    <citation type="journal article" date="2018" name="Plant J.">
        <title>Genome sequences of Chlorella sorokiniana UTEX 1602 and Micractinium conductrix SAG 241.80: implications to maltose excretion by a green alga.</title>
        <authorList>
            <person name="Arriola M.B."/>
            <person name="Velmurugan N."/>
            <person name="Zhang Y."/>
            <person name="Plunkett M.H."/>
            <person name="Hondzo H."/>
            <person name="Barney B.M."/>
        </authorList>
    </citation>
    <scope>NUCLEOTIDE SEQUENCE [LARGE SCALE GENOMIC DNA]</scope>
    <source>
        <strain evidence="7">UTEX 1602</strain>
    </source>
</reference>
<name>A0A2P6TP21_CHLSO</name>
<dbReference type="GO" id="GO:0000266">
    <property type="term" value="P:mitochondrial fission"/>
    <property type="evidence" value="ECO:0007669"/>
    <property type="project" value="TreeGrafter"/>
</dbReference>
<evidence type="ECO:0000256" key="3">
    <source>
        <dbReference type="ARBA" id="ARBA00029631"/>
    </source>
</evidence>
<evidence type="ECO:0000256" key="4">
    <source>
        <dbReference type="SAM" id="MobiDB-lite"/>
    </source>
</evidence>
<proteinExistence type="inferred from homology"/>
<evidence type="ECO:0000259" key="5">
    <source>
        <dbReference type="Pfam" id="PF14295"/>
    </source>
</evidence>
<protein>
    <recommendedName>
        <fullName evidence="2">Mitochondrial fission process protein 1</fullName>
    </recommendedName>
    <alternativeName>
        <fullName evidence="3">Mitochondrial 18 kDa protein</fullName>
    </alternativeName>
</protein>
<evidence type="ECO:0000256" key="1">
    <source>
        <dbReference type="ARBA" id="ARBA00009224"/>
    </source>
</evidence>
<comment type="caution">
    <text evidence="6">The sequence shown here is derived from an EMBL/GenBank/DDBJ whole genome shotgun (WGS) entry which is preliminary data.</text>
</comment>
<dbReference type="OrthoDB" id="513065at2759"/>
<feature type="compositionally biased region" description="Gly residues" evidence="4">
    <location>
        <begin position="472"/>
        <end position="481"/>
    </location>
</feature>
<dbReference type="InterPro" id="IPR019560">
    <property type="entry name" value="Mitochondrial_18_kDa_protein"/>
</dbReference>
<sequence>MAHHAETDPLRHGPLRYSAFTSDVGEAFKHFISRRLYLGSYAVVAAYSLLDTADKGRRAYARTPPHQAAAPSPVFAAAGSGLPALPRTLPDLPLASAAASATVASATASATAFARTTAGVAAACAACLPPPAAYGGAAASSIAEQHSTAVPVAAAILDATLFHATASLGIPALAINRTVWATRHLLSRPSLARLPASLRAAAPSAAGLALIPLAVPHIDAAVERLLDSHLRPHLPKEAHADSMRRSALATLLLALLCGAYTAQAGSKFSNWFKGKVDDLATEALAHGADGLSEKAARWAEQEGEPEFAAVIRASGDAFEASVLAVLDATACAGSLKVGASVGAAAGCFVVPVIGCIGGALLGGALGGFITPACHRAVGEVETAVNSALEAIDAAKDYLGQCDGRSFATDDGSDCAIACAEQAGTCAEVDWYFDRGCCLCKYTQTACQDSSTGSGGSTEDTTSAPSSQRPTTSGGGSTGSGTCGSIEYDTDYFGGDIVPATTKWADTAVAAASPEDCCEACSLYSYCGAWTFTSADNCKERFPGAPGCCFLKKGTGYEKRSASGMVSGTSGGRPVAACTLEFDTDFAGGDIQSGNGPDTVVPTISDADCCQSCASTPGCGAWTMGPPSDCSDRLPNARGCCFLKHEGGWTRTKDEKGVLTSGQLI</sequence>
<feature type="domain" description="Apple" evidence="5">
    <location>
        <begin position="583"/>
        <end position="643"/>
    </location>
</feature>
<dbReference type="PANTHER" id="PTHR11001">
    <property type="entry name" value="MITOCHONDRIAL FISSION PROCESS PROTEIN 1"/>
    <property type="match status" value="1"/>
</dbReference>
<evidence type="ECO:0000256" key="2">
    <source>
        <dbReference type="ARBA" id="ARBA00017835"/>
    </source>
</evidence>
<evidence type="ECO:0000313" key="6">
    <source>
        <dbReference type="EMBL" id="PRW51078.1"/>
    </source>
</evidence>
<comment type="similarity">
    <text evidence="1">Belongs to the MTFP1 family.</text>
</comment>
<accession>A0A2P6TP21</accession>
<dbReference type="InterPro" id="IPR003609">
    <property type="entry name" value="Pan_app"/>
</dbReference>
<dbReference type="PANTHER" id="PTHR11001:SF2">
    <property type="entry name" value="MITOCHONDRIAL FISSION PROCESS PROTEIN 1"/>
    <property type="match status" value="1"/>
</dbReference>
<dbReference type="EMBL" id="LHPG02000010">
    <property type="protein sequence ID" value="PRW51078.1"/>
    <property type="molecule type" value="Genomic_DNA"/>
</dbReference>
<organism evidence="6 7">
    <name type="scientific">Chlorella sorokiniana</name>
    <name type="common">Freshwater green alga</name>
    <dbReference type="NCBI Taxonomy" id="3076"/>
    <lineage>
        <taxon>Eukaryota</taxon>
        <taxon>Viridiplantae</taxon>
        <taxon>Chlorophyta</taxon>
        <taxon>core chlorophytes</taxon>
        <taxon>Trebouxiophyceae</taxon>
        <taxon>Chlorellales</taxon>
        <taxon>Chlorellaceae</taxon>
        <taxon>Chlorella clade</taxon>
        <taxon>Chlorella</taxon>
    </lineage>
</organism>
<evidence type="ECO:0000313" key="7">
    <source>
        <dbReference type="Proteomes" id="UP000239899"/>
    </source>
</evidence>
<dbReference type="Proteomes" id="UP000239899">
    <property type="component" value="Unassembled WGS sequence"/>
</dbReference>